<dbReference type="InterPro" id="IPR017972">
    <property type="entry name" value="Cyt_P450_CS"/>
</dbReference>
<evidence type="ECO:0000256" key="1">
    <source>
        <dbReference type="ARBA" id="ARBA00001971"/>
    </source>
</evidence>
<keyword evidence="4" id="KW-0503">Monooxygenase</keyword>
<evidence type="ECO:0000256" key="4">
    <source>
        <dbReference type="RuleBase" id="RU000461"/>
    </source>
</evidence>
<dbReference type="Gene3D" id="1.10.630.10">
    <property type="entry name" value="Cytochrome P450"/>
    <property type="match status" value="1"/>
</dbReference>
<comment type="caution">
    <text evidence="5">The sequence shown here is derived from an EMBL/GenBank/DDBJ whole genome shotgun (WGS) entry which is preliminary data.</text>
</comment>
<dbReference type="InterPro" id="IPR001128">
    <property type="entry name" value="Cyt_P450"/>
</dbReference>
<evidence type="ECO:0000256" key="3">
    <source>
        <dbReference type="ARBA" id="ARBA00023004"/>
    </source>
</evidence>
<keyword evidence="2 4" id="KW-0479">Metal-binding</keyword>
<name>A0ABQ8G2R9_9PEZI</name>
<dbReference type="InterPro" id="IPR050121">
    <property type="entry name" value="Cytochrome_P450_monoxygenase"/>
</dbReference>
<protein>
    <submittedName>
        <fullName evidence="5">Pisatin demethylase</fullName>
    </submittedName>
</protein>
<dbReference type="PROSITE" id="PS00086">
    <property type="entry name" value="CYTOCHROME_P450"/>
    <property type="match status" value="1"/>
</dbReference>
<keyword evidence="4" id="KW-0560">Oxidoreductase</keyword>
<keyword evidence="4" id="KW-0349">Heme</keyword>
<dbReference type="InterPro" id="IPR002401">
    <property type="entry name" value="Cyt_P450_E_grp-I"/>
</dbReference>
<evidence type="ECO:0000256" key="2">
    <source>
        <dbReference type="ARBA" id="ARBA00022723"/>
    </source>
</evidence>
<organism evidence="5 6">
    <name type="scientific">Macrophomina phaseolina</name>
    <dbReference type="NCBI Taxonomy" id="35725"/>
    <lineage>
        <taxon>Eukaryota</taxon>
        <taxon>Fungi</taxon>
        <taxon>Dikarya</taxon>
        <taxon>Ascomycota</taxon>
        <taxon>Pezizomycotina</taxon>
        <taxon>Dothideomycetes</taxon>
        <taxon>Dothideomycetes incertae sedis</taxon>
        <taxon>Botryosphaeriales</taxon>
        <taxon>Botryosphaeriaceae</taxon>
        <taxon>Macrophomina</taxon>
    </lineage>
</organism>
<accession>A0ABQ8G2R9</accession>
<dbReference type="PANTHER" id="PTHR24305:SF190">
    <property type="entry name" value="P450, PUTATIVE (EUROFUNG)-RELATED"/>
    <property type="match status" value="1"/>
</dbReference>
<reference evidence="5 6" key="1">
    <citation type="journal article" date="2021" name="Nat. Commun.">
        <title>Genetic determinants of endophytism in the Arabidopsis root mycobiome.</title>
        <authorList>
            <person name="Mesny F."/>
            <person name="Miyauchi S."/>
            <person name="Thiergart T."/>
            <person name="Pickel B."/>
            <person name="Atanasova L."/>
            <person name="Karlsson M."/>
            <person name="Huettel B."/>
            <person name="Barry K.W."/>
            <person name="Haridas S."/>
            <person name="Chen C."/>
            <person name="Bauer D."/>
            <person name="Andreopoulos W."/>
            <person name="Pangilinan J."/>
            <person name="LaButti K."/>
            <person name="Riley R."/>
            <person name="Lipzen A."/>
            <person name="Clum A."/>
            <person name="Drula E."/>
            <person name="Henrissat B."/>
            <person name="Kohler A."/>
            <person name="Grigoriev I.V."/>
            <person name="Martin F.M."/>
            <person name="Hacquard S."/>
        </authorList>
    </citation>
    <scope>NUCLEOTIDE SEQUENCE [LARGE SCALE GENOMIC DNA]</scope>
    <source>
        <strain evidence="5 6">MPI-SDFR-AT-0080</strain>
    </source>
</reference>
<gene>
    <name evidence="5" type="ORF">B0J12DRAFT_713080</name>
</gene>
<sequence length="504" mass="57164">MALILSSAVLDHVQRFIVYLTLFPITYLAFKIAQSIYASFFGPLRHIPGPWLAQYTKLWELSAAWRGDFEKQNISLHKRHGKIVRLGPNKYSIDEPEAVRIIYGHGTKFVKNDFYTLFRAPEVSNLFAELSVKEHSRQRRRIASLYSMTTLLSYEGFIDNCTAILIDKFTQFSQKGKKVPMVTFLQFYAFDVIGAITAGNPFGLMAAENDFDSIVHAIHISLVYGGLFGLIPEVHPWFIRIGKLLKLDVPTRPVQDYVYHQIGLRRQRFTPDNKNDFLTKLLKMEDSGSNTNFDTINSISNNIAAGSDTTAITLSACVYYLLRNPTCFAKLRKEIDDAIAAGKVTDPIAYTQAQDMPYLQATIKETLRCHAAVGYPMPRIVPPGGAVISGTFFPAGTEVGVNPWVAHYNEDVWGKDAAQFRPERWLEASEAQSKRMEGYFIPFGHGSRTCIGKHISLLEITKVIPQLVRKFDFEFTEGSKSGWTTETRWFCKPNYECYIKLRAQ</sequence>
<keyword evidence="6" id="KW-1185">Reference proteome</keyword>
<comment type="cofactor">
    <cofactor evidence="1">
        <name>heme</name>
        <dbReference type="ChEBI" id="CHEBI:30413"/>
    </cofactor>
</comment>
<dbReference type="PRINTS" id="PR00385">
    <property type="entry name" value="P450"/>
</dbReference>
<evidence type="ECO:0000313" key="5">
    <source>
        <dbReference type="EMBL" id="KAH7038977.1"/>
    </source>
</evidence>
<dbReference type="EMBL" id="JAGTJR010000031">
    <property type="protein sequence ID" value="KAH7038977.1"/>
    <property type="molecule type" value="Genomic_DNA"/>
</dbReference>
<dbReference type="Proteomes" id="UP000774617">
    <property type="component" value="Unassembled WGS sequence"/>
</dbReference>
<keyword evidence="3 4" id="KW-0408">Iron</keyword>
<dbReference type="SUPFAM" id="SSF48264">
    <property type="entry name" value="Cytochrome P450"/>
    <property type="match status" value="1"/>
</dbReference>
<dbReference type="PANTHER" id="PTHR24305">
    <property type="entry name" value="CYTOCHROME P450"/>
    <property type="match status" value="1"/>
</dbReference>
<dbReference type="Pfam" id="PF00067">
    <property type="entry name" value="p450"/>
    <property type="match status" value="1"/>
</dbReference>
<evidence type="ECO:0000313" key="6">
    <source>
        <dbReference type="Proteomes" id="UP000774617"/>
    </source>
</evidence>
<comment type="similarity">
    <text evidence="4">Belongs to the cytochrome P450 family.</text>
</comment>
<dbReference type="CDD" id="cd11060">
    <property type="entry name" value="CYP57A1-like"/>
    <property type="match status" value="1"/>
</dbReference>
<dbReference type="InterPro" id="IPR036396">
    <property type="entry name" value="Cyt_P450_sf"/>
</dbReference>
<proteinExistence type="inferred from homology"/>
<dbReference type="PRINTS" id="PR00463">
    <property type="entry name" value="EP450I"/>
</dbReference>